<dbReference type="InterPro" id="IPR009835">
    <property type="entry name" value="SrtB"/>
</dbReference>
<organism evidence="5 6">
    <name type="scientific">Collinsella aerofaciens</name>
    <dbReference type="NCBI Taxonomy" id="74426"/>
    <lineage>
        <taxon>Bacteria</taxon>
        <taxon>Bacillati</taxon>
        <taxon>Actinomycetota</taxon>
        <taxon>Coriobacteriia</taxon>
        <taxon>Coriobacteriales</taxon>
        <taxon>Coriobacteriaceae</taxon>
        <taxon>Collinsella</taxon>
    </lineage>
</organism>
<feature type="transmembrane region" description="Helical" evidence="4">
    <location>
        <begin position="93"/>
        <end position="114"/>
    </location>
</feature>
<evidence type="ECO:0000313" key="6">
    <source>
        <dbReference type="Proteomes" id="UP000095468"/>
    </source>
</evidence>
<dbReference type="Pfam" id="PF04203">
    <property type="entry name" value="Sortase"/>
    <property type="match status" value="1"/>
</dbReference>
<keyword evidence="1" id="KW-0378">Hydrolase</keyword>
<feature type="active site" description="Proton donor/acceptor" evidence="2">
    <location>
        <position position="218"/>
    </location>
</feature>
<dbReference type="SUPFAM" id="SSF63817">
    <property type="entry name" value="Sortase"/>
    <property type="match status" value="1"/>
</dbReference>
<keyword evidence="4" id="KW-0812">Transmembrane</keyword>
<sequence>MSDYQGKRFKASQIPDPSKPGAACAAQQGRTSSPQQPRAPRPVTPASHRRQDTPAAYRPSSYGTAKKQARTPRQTSGAASSYTEPPRKKRRSIIPILLIIVGIGLIVAAAAIFINAQIGYKQASDSYQKIEKQYVSDQDASGVPIIDFDALAKTNPEIVGWIYVPGTNINYPVVQTNNNSKYLNTLFDGTSNASGAIFLDSDDTAPGMVDQQTTIYGHHMNDGSMFNVISDTTNQATFDSIEFVYYITRDATYKLRPLATKVVEDTYAKARTPNFEGDDGLKNYLSEMLDGASAVASDATDRAASATKVVTLVTCRSLSLSNTRAVMVLTPVEE</sequence>
<dbReference type="InterPro" id="IPR005754">
    <property type="entry name" value="Sortase"/>
</dbReference>
<evidence type="ECO:0000256" key="1">
    <source>
        <dbReference type="ARBA" id="ARBA00022801"/>
    </source>
</evidence>
<name>A0A173Y1C7_9ACTN</name>
<gene>
    <name evidence="5" type="ORF">ERS852381_00409</name>
</gene>
<feature type="compositionally biased region" description="Polar residues" evidence="3">
    <location>
        <begin position="71"/>
        <end position="83"/>
    </location>
</feature>
<keyword evidence="4" id="KW-1133">Transmembrane helix</keyword>
<dbReference type="Proteomes" id="UP000095468">
    <property type="component" value="Unassembled WGS sequence"/>
</dbReference>
<feature type="active site" description="Acyl-thioester intermediate" evidence="2">
    <location>
        <position position="315"/>
    </location>
</feature>
<protein>
    <submittedName>
        <fullName evidence="5">Sortase (Surface protein transpeptidase)</fullName>
    </submittedName>
</protein>
<dbReference type="CDD" id="cd05826">
    <property type="entry name" value="Sortase_B"/>
    <property type="match status" value="1"/>
</dbReference>
<dbReference type="RefSeq" id="WP_055285388.1">
    <property type="nucleotide sequence ID" value="NZ_CYYP01000002.1"/>
</dbReference>
<evidence type="ECO:0000256" key="4">
    <source>
        <dbReference type="SAM" id="Phobius"/>
    </source>
</evidence>
<reference evidence="5 6" key="1">
    <citation type="submission" date="2015-09" db="EMBL/GenBank/DDBJ databases">
        <authorList>
            <consortium name="Pathogen Informatics"/>
        </authorList>
    </citation>
    <scope>NUCLEOTIDE SEQUENCE [LARGE SCALE GENOMIC DNA]</scope>
    <source>
        <strain evidence="5 6">2789STDY5608823</strain>
    </source>
</reference>
<evidence type="ECO:0000313" key="5">
    <source>
        <dbReference type="EMBL" id="CUN57370.1"/>
    </source>
</evidence>
<proteinExistence type="predicted"/>
<dbReference type="AlphaFoldDB" id="A0A173Y1C7"/>
<dbReference type="Gene3D" id="2.40.260.10">
    <property type="entry name" value="Sortase"/>
    <property type="match status" value="1"/>
</dbReference>
<dbReference type="EMBL" id="CYYP01000002">
    <property type="protein sequence ID" value="CUN57370.1"/>
    <property type="molecule type" value="Genomic_DNA"/>
</dbReference>
<keyword evidence="4" id="KW-0472">Membrane</keyword>
<dbReference type="InterPro" id="IPR023365">
    <property type="entry name" value="Sortase_dom-sf"/>
</dbReference>
<evidence type="ECO:0000256" key="3">
    <source>
        <dbReference type="SAM" id="MobiDB-lite"/>
    </source>
</evidence>
<dbReference type="GO" id="GO:0016787">
    <property type="term" value="F:hydrolase activity"/>
    <property type="evidence" value="ECO:0007669"/>
    <property type="project" value="UniProtKB-KW"/>
</dbReference>
<evidence type="ECO:0000256" key="2">
    <source>
        <dbReference type="PIRSR" id="PIRSR605754-1"/>
    </source>
</evidence>
<feature type="region of interest" description="Disordered" evidence="3">
    <location>
        <begin position="1"/>
        <end position="86"/>
    </location>
</feature>
<accession>A0A173Y1C7</accession>